<dbReference type="InterPro" id="IPR027417">
    <property type="entry name" value="P-loop_NTPase"/>
</dbReference>
<dbReference type="PROSITE" id="PS00211">
    <property type="entry name" value="ABC_TRANSPORTER_1"/>
    <property type="match status" value="1"/>
</dbReference>
<keyword evidence="5 12" id="KW-0067">ATP-binding</keyword>
<feature type="transmembrane region" description="Helical" evidence="9">
    <location>
        <begin position="199"/>
        <end position="218"/>
    </location>
</feature>
<organism evidence="12">
    <name type="scientific">Nephromyces sp. MMRI</name>
    <dbReference type="NCBI Taxonomy" id="2496275"/>
    <lineage>
        <taxon>Eukaryota</taxon>
        <taxon>Sar</taxon>
        <taxon>Alveolata</taxon>
        <taxon>Apicomplexa</taxon>
        <taxon>Aconoidasida</taxon>
        <taxon>Nephromycida</taxon>
        <taxon>Nephromyces</taxon>
    </lineage>
</organism>
<protein>
    <submittedName>
        <fullName evidence="12">ATP-binding cassette sub-family D</fullName>
    </submittedName>
</protein>
<dbReference type="GO" id="GO:0140359">
    <property type="term" value="F:ABC-type transporter activity"/>
    <property type="evidence" value="ECO:0007669"/>
    <property type="project" value="InterPro"/>
</dbReference>
<evidence type="ECO:0000256" key="4">
    <source>
        <dbReference type="ARBA" id="ARBA00022741"/>
    </source>
</evidence>
<dbReference type="InterPro" id="IPR003593">
    <property type="entry name" value="AAA+_ATPase"/>
</dbReference>
<feature type="transmembrane region" description="Helical" evidence="9">
    <location>
        <begin position="224"/>
        <end position="247"/>
    </location>
</feature>
<evidence type="ECO:0000256" key="5">
    <source>
        <dbReference type="ARBA" id="ARBA00022840"/>
    </source>
</evidence>
<keyword evidence="6 9" id="KW-1133">Transmembrane helix</keyword>
<evidence type="ECO:0000259" key="11">
    <source>
        <dbReference type="PROSITE" id="PS50929"/>
    </source>
</evidence>
<evidence type="ECO:0000256" key="2">
    <source>
        <dbReference type="ARBA" id="ARBA00022448"/>
    </source>
</evidence>
<feature type="domain" description="ABC transmembrane type-1" evidence="11">
    <location>
        <begin position="84"/>
        <end position="367"/>
    </location>
</feature>
<keyword evidence="4" id="KW-0547">Nucleotide-binding</keyword>
<dbReference type="Pfam" id="PF06472">
    <property type="entry name" value="ABC_membrane_2"/>
    <property type="match status" value="1"/>
</dbReference>
<feature type="transmembrane region" description="Helical" evidence="9">
    <location>
        <begin position="123"/>
        <end position="142"/>
    </location>
</feature>
<dbReference type="CDD" id="cd03223">
    <property type="entry name" value="ABCD_peroxisomal_ALDP"/>
    <property type="match status" value="1"/>
</dbReference>
<evidence type="ECO:0000256" key="1">
    <source>
        <dbReference type="ARBA" id="ARBA00008575"/>
    </source>
</evidence>
<comment type="similarity">
    <text evidence="1">Belongs to the ABC transporter superfamily. ABCD family. Peroxisomal fatty acyl CoA transporter (TC 3.A.1.203) subfamily.</text>
</comment>
<evidence type="ECO:0000256" key="3">
    <source>
        <dbReference type="ARBA" id="ARBA00022692"/>
    </source>
</evidence>
<dbReference type="InterPro" id="IPR050835">
    <property type="entry name" value="ABC_transporter_sub-D"/>
</dbReference>
<dbReference type="GO" id="GO:0016887">
    <property type="term" value="F:ATP hydrolysis activity"/>
    <property type="evidence" value="ECO:0007669"/>
    <property type="project" value="InterPro"/>
</dbReference>
<dbReference type="GO" id="GO:0005524">
    <property type="term" value="F:ATP binding"/>
    <property type="evidence" value="ECO:0007669"/>
    <property type="project" value="UniProtKB-KW"/>
</dbReference>
<keyword evidence="2" id="KW-0813">Transport</keyword>
<evidence type="ECO:0000256" key="8">
    <source>
        <dbReference type="SAM" id="MobiDB-lite"/>
    </source>
</evidence>
<dbReference type="InterPro" id="IPR036640">
    <property type="entry name" value="ABC1_TM_sf"/>
</dbReference>
<dbReference type="PANTHER" id="PTHR11384">
    <property type="entry name" value="ATP-BINDING CASSETTE, SUB-FAMILY D MEMBER"/>
    <property type="match status" value="1"/>
</dbReference>
<name>A0A3Q8UC37_9APIC</name>
<evidence type="ECO:0000256" key="9">
    <source>
        <dbReference type="SAM" id="Phobius"/>
    </source>
</evidence>
<dbReference type="PROSITE" id="PS50893">
    <property type="entry name" value="ABC_TRANSPORTER_2"/>
    <property type="match status" value="1"/>
</dbReference>
<dbReference type="Gene3D" id="1.20.1560.10">
    <property type="entry name" value="ABC transporter type 1, transmembrane domain"/>
    <property type="match status" value="1"/>
</dbReference>
<keyword evidence="7 9" id="KW-0472">Membrane</keyword>
<dbReference type="InterPro" id="IPR017871">
    <property type="entry name" value="ABC_transporter-like_CS"/>
</dbReference>
<dbReference type="Pfam" id="PF00005">
    <property type="entry name" value="ABC_tran"/>
    <property type="match status" value="1"/>
</dbReference>
<evidence type="ECO:0000256" key="7">
    <source>
        <dbReference type="ARBA" id="ARBA00023136"/>
    </source>
</evidence>
<dbReference type="InterPro" id="IPR003439">
    <property type="entry name" value="ABC_transporter-like_ATP-bd"/>
</dbReference>
<evidence type="ECO:0000256" key="6">
    <source>
        <dbReference type="ARBA" id="ARBA00022989"/>
    </source>
</evidence>
<evidence type="ECO:0000313" key="12">
    <source>
        <dbReference type="EMBL" id="AZL94683.1"/>
    </source>
</evidence>
<dbReference type="PROSITE" id="PS50929">
    <property type="entry name" value="ABC_TM1F"/>
    <property type="match status" value="1"/>
</dbReference>
<feature type="transmembrane region" description="Helical" evidence="9">
    <location>
        <begin position="83"/>
        <end position="103"/>
    </location>
</feature>
<dbReference type="EMBL" id="MK266178">
    <property type="protein sequence ID" value="AZL94683.1"/>
    <property type="molecule type" value="mRNA"/>
</dbReference>
<sequence length="648" mass="74375">MRKRKGIDVSSSLLEESSFKADSSRYSSKQNQNEIASTYHDPDISLLPRRSTIHPATIANSLKIFGKLAKPFFMHSPKAKQRLAMVLLLSICSAGLSVTFSYFGRDFWNALASRNVQAFWYQLQRFMGLLVLAAPIIVYSRYTRDKLGIEWRNWFTKMILKRYSEHRIYYQLALTKEIDNPDQRIAEDVKAFTSTSLRFFLTIFSTCIDLSAFSFVLISIDRRLFIAALLYSIFGTFITFYIGRTLVFVNSEQQRKEADFRYSLVRMREHSESIALYGGEILETNEIISRLSKLVYNSIVRIQTERNLEYFTTSYRYIIQVLPAAVVAPRFFASQIPLGVVSQSYGAFNHILSDLSFIINQFESISAFAAGIDRLYQFSNQIDYYTKLDQYKSQIPPPIDAVTSRVITSFHSENLLQVINLSVMTPDRTRTLFENLNFQVTPTNRLLIVGNSGIGKSSLLRVIAGLWDSGHGSIHRPVKNETLFLPQKPYCILGTLRQQLLYPKYSAHLDVSKNEFNELQDVEFRSENISDAELTEILRRVELGDLLDRLNEAENGRALDSIRVWSDMLSLGEQQRLAFGRLLVNSPKLALLDECSSALDIQSEKHMYQLLSTMENLAYISVGHRPSLSDYHDSKLSLDDIQYKNQYD</sequence>
<dbReference type="PANTHER" id="PTHR11384:SF59">
    <property type="entry name" value="LYSOSOMAL COBALAMIN TRANSPORTER ABCD4"/>
    <property type="match status" value="1"/>
</dbReference>
<accession>A0A3Q8UC37</accession>
<feature type="region of interest" description="Disordered" evidence="8">
    <location>
        <begin position="1"/>
        <end position="32"/>
    </location>
</feature>
<reference evidence="12" key="1">
    <citation type="journal article" date="2018" name="Genome Biol. Evol.">
        <title>Nephromyces encodes a urate metabolism pathway and predicted peroxisomes, demonstrating these are not ancient losses of apicomplexans.</title>
        <authorList>
            <person name="Paight C."/>
            <person name="Slamovits C.H."/>
            <person name="Saffo M.B."/>
            <person name="Lane C.E."/>
        </authorList>
    </citation>
    <scope>NUCLEOTIDE SEQUENCE</scope>
    <source>
        <strain evidence="12">Neph409</strain>
    </source>
</reference>
<dbReference type="GO" id="GO:0016020">
    <property type="term" value="C:membrane"/>
    <property type="evidence" value="ECO:0007669"/>
    <property type="project" value="InterPro"/>
</dbReference>
<keyword evidence="3 9" id="KW-0812">Transmembrane</keyword>
<dbReference type="InterPro" id="IPR011527">
    <property type="entry name" value="ABC1_TM_dom"/>
</dbReference>
<dbReference type="SUPFAM" id="SSF52540">
    <property type="entry name" value="P-loop containing nucleoside triphosphate hydrolases"/>
    <property type="match status" value="1"/>
</dbReference>
<dbReference type="Gene3D" id="3.40.50.300">
    <property type="entry name" value="P-loop containing nucleotide triphosphate hydrolases"/>
    <property type="match status" value="1"/>
</dbReference>
<dbReference type="AlphaFoldDB" id="A0A3Q8UC37"/>
<dbReference type="SMART" id="SM00382">
    <property type="entry name" value="AAA"/>
    <property type="match status" value="1"/>
</dbReference>
<dbReference type="SUPFAM" id="SSF90123">
    <property type="entry name" value="ABC transporter transmembrane region"/>
    <property type="match status" value="1"/>
</dbReference>
<proteinExistence type="evidence at transcript level"/>
<feature type="domain" description="ABC transporter" evidence="10">
    <location>
        <begin position="416"/>
        <end position="647"/>
    </location>
</feature>
<evidence type="ECO:0000259" key="10">
    <source>
        <dbReference type="PROSITE" id="PS50893"/>
    </source>
</evidence>